<dbReference type="InterPro" id="IPR000719">
    <property type="entry name" value="Prot_kinase_dom"/>
</dbReference>
<dbReference type="EMBL" id="JAANER010000004">
    <property type="protein sequence ID" value="KAG9191130.1"/>
    <property type="molecule type" value="Genomic_DNA"/>
</dbReference>
<evidence type="ECO:0000256" key="1">
    <source>
        <dbReference type="SAM" id="MobiDB-lite"/>
    </source>
</evidence>
<name>A0AAD4IAU9_9PLEO</name>
<accession>A0AAD4IAU9</accession>
<dbReference type="InterPro" id="IPR011009">
    <property type="entry name" value="Kinase-like_dom_sf"/>
</dbReference>
<dbReference type="AlphaFoldDB" id="A0AAD4IAU9"/>
<organism evidence="3 4">
    <name type="scientific">Alternaria panax</name>
    <dbReference type="NCBI Taxonomy" id="48097"/>
    <lineage>
        <taxon>Eukaryota</taxon>
        <taxon>Fungi</taxon>
        <taxon>Dikarya</taxon>
        <taxon>Ascomycota</taxon>
        <taxon>Pezizomycotina</taxon>
        <taxon>Dothideomycetes</taxon>
        <taxon>Pleosporomycetidae</taxon>
        <taxon>Pleosporales</taxon>
        <taxon>Pleosporineae</taxon>
        <taxon>Pleosporaceae</taxon>
        <taxon>Alternaria</taxon>
        <taxon>Alternaria sect. Panax</taxon>
    </lineage>
</organism>
<evidence type="ECO:0000313" key="3">
    <source>
        <dbReference type="EMBL" id="KAG9191130.1"/>
    </source>
</evidence>
<comment type="caution">
    <text evidence="3">The sequence shown here is derived from an EMBL/GenBank/DDBJ whole genome shotgun (WGS) entry which is preliminary data.</text>
</comment>
<feature type="domain" description="Protein kinase" evidence="2">
    <location>
        <begin position="1"/>
        <end position="102"/>
    </location>
</feature>
<dbReference type="GO" id="GO:0005524">
    <property type="term" value="F:ATP binding"/>
    <property type="evidence" value="ECO:0007669"/>
    <property type="project" value="InterPro"/>
</dbReference>
<dbReference type="Proteomes" id="UP001199106">
    <property type="component" value="Unassembled WGS sequence"/>
</dbReference>
<dbReference type="GO" id="GO:0004672">
    <property type="term" value="F:protein kinase activity"/>
    <property type="evidence" value="ECO:0007669"/>
    <property type="project" value="InterPro"/>
</dbReference>
<dbReference type="Gene3D" id="1.10.510.10">
    <property type="entry name" value="Transferase(Phosphotransferase) domain 1"/>
    <property type="match status" value="1"/>
</dbReference>
<protein>
    <recommendedName>
        <fullName evidence="2">Protein kinase domain-containing protein</fullName>
    </recommendedName>
</protein>
<proteinExistence type="predicted"/>
<dbReference type="InterPro" id="IPR001245">
    <property type="entry name" value="Ser-Thr/Tyr_kinase_cat_dom"/>
</dbReference>
<dbReference type="PROSITE" id="PS50011">
    <property type="entry name" value="PROTEIN_KINASE_DOM"/>
    <property type="match status" value="1"/>
</dbReference>
<keyword evidence="4" id="KW-1185">Reference proteome</keyword>
<dbReference type="SUPFAM" id="SSF56112">
    <property type="entry name" value="Protein kinase-like (PK-like)"/>
    <property type="match status" value="1"/>
</dbReference>
<gene>
    <name evidence="3" type="ORF">G6011_09218</name>
</gene>
<evidence type="ECO:0000259" key="2">
    <source>
        <dbReference type="PROSITE" id="PS50011"/>
    </source>
</evidence>
<dbReference type="Pfam" id="PF07714">
    <property type="entry name" value="PK_Tyr_Ser-Thr"/>
    <property type="match status" value="1"/>
</dbReference>
<feature type="region of interest" description="Disordered" evidence="1">
    <location>
        <begin position="74"/>
        <end position="102"/>
    </location>
</feature>
<reference evidence="3" key="1">
    <citation type="submission" date="2021-07" db="EMBL/GenBank/DDBJ databases">
        <title>Genome Resource of American Ginseng Black Spot Pathogen Alternaria panax.</title>
        <authorList>
            <person name="Qiu C."/>
            <person name="Wang W."/>
            <person name="Liu Z."/>
        </authorList>
    </citation>
    <scope>NUCLEOTIDE SEQUENCE</scope>
    <source>
        <strain evidence="3">BNCC115425</strain>
    </source>
</reference>
<sequence>MLPTDFGFSLDFSDDSVSTTTGNPKAWTIRYPALEALEWEPRNRASDMFTLGCVLVEMVSGLYGHGHSEVKDHWKRSSNKQLSMPETPRRRPHGLRCSQTIL</sequence>
<evidence type="ECO:0000313" key="4">
    <source>
        <dbReference type="Proteomes" id="UP001199106"/>
    </source>
</evidence>